<organism evidence="1">
    <name type="scientific">Vannella robusta</name>
    <dbReference type="NCBI Taxonomy" id="1487602"/>
    <lineage>
        <taxon>Eukaryota</taxon>
        <taxon>Amoebozoa</taxon>
        <taxon>Discosea</taxon>
        <taxon>Flabellinia</taxon>
        <taxon>Vannellidae</taxon>
        <taxon>Vannella</taxon>
    </lineage>
</organism>
<protein>
    <recommendedName>
        <fullName evidence="2">Lipocalin-like domain-containing protein</fullName>
    </recommendedName>
</protein>
<dbReference type="AlphaFoldDB" id="A0A7S4MQR8"/>
<evidence type="ECO:0008006" key="2">
    <source>
        <dbReference type="Google" id="ProtNLM"/>
    </source>
</evidence>
<gene>
    <name evidence="1" type="ORF">VSP0166_LOCUS16026</name>
</gene>
<reference evidence="1" key="1">
    <citation type="submission" date="2021-01" db="EMBL/GenBank/DDBJ databases">
        <authorList>
            <person name="Corre E."/>
            <person name="Pelletier E."/>
            <person name="Niang G."/>
            <person name="Scheremetjew M."/>
            <person name="Finn R."/>
            <person name="Kale V."/>
            <person name="Holt S."/>
            <person name="Cochrane G."/>
            <person name="Meng A."/>
            <person name="Brown T."/>
            <person name="Cohen L."/>
        </authorList>
    </citation>
    <scope>NUCLEOTIDE SEQUENCE</scope>
    <source>
        <strain evidence="1">DIVA3 518/3/11/1/6</strain>
    </source>
</reference>
<sequence>MSVVGDYEYVKPGSMEKSTQKLSLKADGSAVYSEKGTTGMEDFSSEGTGTWSVKGDVCQVMLHDLKKEMNFKVKTNVPGIESGAVDKKNVILPLTVSELVNAPKHGTNKWRRC</sequence>
<evidence type="ECO:0000313" key="1">
    <source>
        <dbReference type="EMBL" id="CAE2237310.1"/>
    </source>
</evidence>
<accession>A0A7S4MQR8</accession>
<dbReference type="EMBL" id="HBKP01022970">
    <property type="protein sequence ID" value="CAE2237310.1"/>
    <property type="molecule type" value="Transcribed_RNA"/>
</dbReference>
<name>A0A7S4MQR8_9EUKA</name>
<proteinExistence type="predicted"/>